<dbReference type="InterPro" id="IPR033985">
    <property type="entry name" value="SusD-like_N"/>
</dbReference>
<evidence type="ECO:0000256" key="1">
    <source>
        <dbReference type="ARBA" id="ARBA00004442"/>
    </source>
</evidence>
<dbReference type="AlphaFoldDB" id="A0A9E6ZM13"/>
<dbReference type="EMBL" id="CP094358">
    <property type="protein sequence ID" value="UOB17134.1"/>
    <property type="molecule type" value="Genomic_DNA"/>
</dbReference>
<evidence type="ECO:0000259" key="6">
    <source>
        <dbReference type="Pfam" id="PF07980"/>
    </source>
</evidence>
<reference evidence="8" key="1">
    <citation type="submission" date="2022-03" db="EMBL/GenBank/DDBJ databases">
        <title>Description of Abyssus ytuae gen. nov., sp. nov., a novel member of the family Flavobacteriaceae isolated from the sediment of Mariana Trench.</title>
        <authorList>
            <person name="Zhang J."/>
            <person name="Xu X."/>
        </authorList>
    </citation>
    <scope>NUCLEOTIDE SEQUENCE</scope>
    <source>
        <strain evidence="8">MT3330</strain>
    </source>
</reference>
<dbReference type="Gene3D" id="1.25.40.390">
    <property type="match status" value="1"/>
</dbReference>
<keyword evidence="4" id="KW-0472">Membrane</keyword>
<evidence type="ECO:0000256" key="5">
    <source>
        <dbReference type="ARBA" id="ARBA00023237"/>
    </source>
</evidence>
<dbReference type="InterPro" id="IPR011990">
    <property type="entry name" value="TPR-like_helical_dom_sf"/>
</dbReference>
<organism evidence="8 9">
    <name type="scientific">Abyssalbus ytuae</name>
    <dbReference type="NCBI Taxonomy" id="2926907"/>
    <lineage>
        <taxon>Bacteria</taxon>
        <taxon>Pseudomonadati</taxon>
        <taxon>Bacteroidota</taxon>
        <taxon>Flavobacteriia</taxon>
        <taxon>Flavobacteriales</taxon>
        <taxon>Flavobacteriaceae</taxon>
        <taxon>Abyssalbus</taxon>
    </lineage>
</organism>
<dbReference type="CDD" id="cd08977">
    <property type="entry name" value="SusD"/>
    <property type="match status" value="1"/>
</dbReference>
<comment type="similarity">
    <text evidence="2">Belongs to the SusD family.</text>
</comment>
<evidence type="ECO:0000256" key="2">
    <source>
        <dbReference type="ARBA" id="ARBA00006275"/>
    </source>
</evidence>
<keyword evidence="5" id="KW-0998">Cell outer membrane</keyword>
<dbReference type="GO" id="GO:0009279">
    <property type="term" value="C:cell outer membrane"/>
    <property type="evidence" value="ECO:0007669"/>
    <property type="project" value="UniProtKB-SubCell"/>
</dbReference>
<sequence length="495" mass="55907">MKKITYIFILIFSYNLLLTGCEKDFLDTYPTEQVSSATIITTTGNAMSALNGIHRALYIRYDSQGRGGAGSFNMNMDELGEDHVFNSATWTTSYRWILNSNPTNSYNTSHWAMFYKWIANANILINGVDQAEGEQEERDIIKGQALLYRAYAHYQLVQVWAGAYKRGVENQQAGVPIRLDNSTEPLARATVEEVYTQINEDIDAAIVLLQGYVRENKSHLNANVGKGLKARVALTQGSWSIAAQYAREARDGYLLMDQETYALGFRDDAESNDEFMWASHIVEDQTNYYGNLGAYISRNYSSSSIRANPRSINNLLYDMISPTDVRATLWDPTGEHLNLPPGIEIVENASRHPYTNQKFLTVSTSDSRMDVPMMRAAEMYLIEAEALARNGQGGPAAQVLFEMVSTRDDNYTLSTNTGQDLIDEIMIQRRVELWGEGFRWLDLKRLNLPLDRTGSNHTESITNEVLEVPAGDNRWIWAIPQDEIDANPLIEQNPI</sequence>
<accession>A0A9E6ZM13</accession>
<feature type="domain" description="RagB/SusD" evidence="6">
    <location>
        <begin position="343"/>
        <end position="494"/>
    </location>
</feature>
<dbReference type="Proteomes" id="UP000831290">
    <property type="component" value="Chromosome"/>
</dbReference>
<feature type="domain" description="SusD-like N-terminal" evidence="7">
    <location>
        <begin position="74"/>
        <end position="231"/>
    </location>
</feature>
<evidence type="ECO:0000313" key="8">
    <source>
        <dbReference type="EMBL" id="UOB17134.1"/>
    </source>
</evidence>
<dbReference type="SUPFAM" id="SSF48452">
    <property type="entry name" value="TPR-like"/>
    <property type="match status" value="1"/>
</dbReference>
<evidence type="ECO:0000256" key="4">
    <source>
        <dbReference type="ARBA" id="ARBA00023136"/>
    </source>
</evidence>
<dbReference type="KEGG" id="fbm:MQE35_15510"/>
<keyword evidence="9" id="KW-1185">Reference proteome</keyword>
<dbReference type="Pfam" id="PF07980">
    <property type="entry name" value="SusD_RagB"/>
    <property type="match status" value="1"/>
</dbReference>
<evidence type="ECO:0000259" key="7">
    <source>
        <dbReference type="Pfam" id="PF14322"/>
    </source>
</evidence>
<dbReference type="PROSITE" id="PS51257">
    <property type="entry name" value="PROKAR_LIPOPROTEIN"/>
    <property type="match status" value="1"/>
</dbReference>
<protein>
    <submittedName>
        <fullName evidence="8">RagB/SusD family nutrient uptake outer membrane protein</fullName>
    </submittedName>
</protein>
<keyword evidence="3" id="KW-0732">Signal</keyword>
<dbReference type="Pfam" id="PF14322">
    <property type="entry name" value="SusD-like_3"/>
    <property type="match status" value="1"/>
</dbReference>
<gene>
    <name evidence="8" type="ORF">MQE35_15510</name>
</gene>
<dbReference type="InterPro" id="IPR012944">
    <property type="entry name" value="SusD_RagB_dom"/>
</dbReference>
<evidence type="ECO:0000313" key="9">
    <source>
        <dbReference type="Proteomes" id="UP000831290"/>
    </source>
</evidence>
<dbReference type="RefSeq" id="WP_255842407.1">
    <property type="nucleotide sequence ID" value="NZ_CP094358.1"/>
</dbReference>
<name>A0A9E6ZM13_9FLAO</name>
<proteinExistence type="inferred from homology"/>
<evidence type="ECO:0000256" key="3">
    <source>
        <dbReference type="ARBA" id="ARBA00022729"/>
    </source>
</evidence>
<comment type="subcellular location">
    <subcellularLocation>
        <location evidence="1">Cell outer membrane</location>
    </subcellularLocation>
</comment>